<evidence type="ECO:0000313" key="2">
    <source>
        <dbReference type="Proteomes" id="UP000005239"/>
    </source>
</evidence>
<dbReference type="AlphaFoldDB" id="A0A2A6BE59"/>
<gene>
    <name evidence="1" type="primary">WBGene00204638</name>
</gene>
<evidence type="ECO:0000313" key="1">
    <source>
        <dbReference type="EnsemblMetazoa" id="PPA31774.1"/>
    </source>
</evidence>
<dbReference type="EnsemblMetazoa" id="PPA31774.1">
    <property type="protein sequence ID" value="PPA31774.1"/>
    <property type="gene ID" value="WBGene00204638"/>
</dbReference>
<reference evidence="2" key="1">
    <citation type="journal article" date="2008" name="Nat. Genet.">
        <title>The Pristionchus pacificus genome provides a unique perspective on nematode lifestyle and parasitism.</title>
        <authorList>
            <person name="Dieterich C."/>
            <person name="Clifton S.W."/>
            <person name="Schuster L.N."/>
            <person name="Chinwalla A."/>
            <person name="Delehaunty K."/>
            <person name="Dinkelacker I."/>
            <person name="Fulton L."/>
            <person name="Fulton R."/>
            <person name="Godfrey J."/>
            <person name="Minx P."/>
            <person name="Mitreva M."/>
            <person name="Roeseler W."/>
            <person name="Tian H."/>
            <person name="Witte H."/>
            <person name="Yang S.P."/>
            <person name="Wilson R.K."/>
            <person name="Sommer R.J."/>
        </authorList>
    </citation>
    <scope>NUCLEOTIDE SEQUENCE [LARGE SCALE GENOMIC DNA]</scope>
    <source>
        <strain evidence="2">PS312</strain>
    </source>
</reference>
<accession>A0A2A6BE59</accession>
<dbReference type="Proteomes" id="UP000005239">
    <property type="component" value="Unassembled WGS sequence"/>
</dbReference>
<sequence length="259" mass="28921">MRSLFFFLLLIVIASGQKAKFDKKVTTLITTYLGTNEPKATDLVCNYLVNQSTWEQITDRLMANALYLVPSSKYLSAMGMLTTFSSIMYYCVTKGSARLDHVGPVTSKIRSYWGQSITLLPEGSQNRTAKKDLIGLVCVRRDRARTAWIQVGFPRPGYCTWIQVGNPFFLGSKLGKHTRVISDVPRNNSAAFKKILTAPYRKITNKMNTMTTAKKTTTQKTTQAYTIATAVLTKVLVQKMLNAAKATSTHATWNCALYS</sequence>
<name>A0A2A6BE59_PRIPA</name>
<accession>A0A8R1YM24</accession>
<proteinExistence type="predicted"/>
<reference evidence="1" key="2">
    <citation type="submission" date="2022-06" db="UniProtKB">
        <authorList>
            <consortium name="EnsemblMetazoa"/>
        </authorList>
    </citation>
    <scope>IDENTIFICATION</scope>
    <source>
        <strain evidence="1">PS312</strain>
    </source>
</reference>
<organism evidence="1 2">
    <name type="scientific">Pristionchus pacificus</name>
    <name type="common">Parasitic nematode worm</name>
    <dbReference type="NCBI Taxonomy" id="54126"/>
    <lineage>
        <taxon>Eukaryota</taxon>
        <taxon>Metazoa</taxon>
        <taxon>Ecdysozoa</taxon>
        <taxon>Nematoda</taxon>
        <taxon>Chromadorea</taxon>
        <taxon>Rhabditida</taxon>
        <taxon>Rhabditina</taxon>
        <taxon>Diplogasteromorpha</taxon>
        <taxon>Diplogasteroidea</taxon>
        <taxon>Neodiplogasteridae</taxon>
        <taxon>Pristionchus</taxon>
    </lineage>
</organism>
<protein>
    <submittedName>
        <fullName evidence="1">Uncharacterized protein</fullName>
    </submittedName>
</protein>
<keyword evidence="2" id="KW-1185">Reference proteome</keyword>